<organism evidence="1 2">
    <name type="scientific">Clostridium saccharobutylicum DSM 13864</name>
    <dbReference type="NCBI Taxonomy" id="1345695"/>
    <lineage>
        <taxon>Bacteria</taxon>
        <taxon>Bacillati</taxon>
        <taxon>Bacillota</taxon>
        <taxon>Clostridia</taxon>
        <taxon>Eubacteriales</taxon>
        <taxon>Clostridiaceae</taxon>
        <taxon>Clostridium</taxon>
    </lineage>
</organism>
<accession>U5N0V3</accession>
<dbReference type="KEGG" id="csb:CLSA_c44450"/>
<dbReference type="Proteomes" id="UP000017118">
    <property type="component" value="Chromosome"/>
</dbReference>
<proteinExistence type="predicted"/>
<evidence type="ECO:0000313" key="2">
    <source>
        <dbReference type="Proteomes" id="UP000017118"/>
    </source>
</evidence>
<gene>
    <name evidence="1" type="ORF">CLSA_c44450</name>
</gene>
<evidence type="ECO:0000313" key="1">
    <source>
        <dbReference type="EMBL" id="AGX45382.1"/>
    </source>
</evidence>
<dbReference type="PATRIC" id="fig|1345695.3.peg.4421"/>
<dbReference type="EMBL" id="CP006721">
    <property type="protein sequence ID" value="AGX45382.1"/>
    <property type="molecule type" value="Genomic_DNA"/>
</dbReference>
<dbReference type="HOGENOM" id="CLU_211403_0_0_9"/>
<sequence length="53" mass="5951">MKENLFNKIAEKMACSLGEASIKLSENAMEKCCFGGIYETKIPIQLLKQNVNK</sequence>
<name>U5N0V3_CLOSA</name>
<dbReference type="AlphaFoldDB" id="U5N0V3"/>
<keyword evidence="2" id="KW-1185">Reference proteome</keyword>
<evidence type="ECO:0008006" key="3">
    <source>
        <dbReference type="Google" id="ProtNLM"/>
    </source>
</evidence>
<reference evidence="1 2" key="1">
    <citation type="journal article" date="2013" name="Genome Announc.">
        <title>Complete Genome Sequence of the Solvent Producer Clostridium saccharobutylicum NCP262 (DSM 13864).</title>
        <authorList>
            <person name="Poehlein A."/>
            <person name="Hartwich K."/>
            <person name="Krabben P."/>
            <person name="Ehrenreich A."/>
            <person name="Liebl W."/>
            <person name="Durre P."/>
            <person name="Gottschalk G."/>
            <person name="Daniel R."/>
        </authorList>
    </citation>
    <scope>NUCLEOTIDE SEQUENCE [LARGE SCALE GENOMIC DNA]</scope>
    <source>
        <strain evidence="1">DSM 13864</strain>
    </source>
</reference>
<protein>
    <recommendedName>
        <fullName evidence="3">Cyclic lactone autoinducer peptide</fullName>
    </recommendedName>
</protein>